<evidence type="ECO:0000256" key="1">
    <source>
        <dbReference type="ARBA" id="ARBA00021292"/>
    </source>
</evidence>
<comment type="caution">
    <text evidence="6">The sequence shown here is derived from an EMBL/GenBank/DDBJ whole genome shotgun (WGS) entry which is preliminary data.</text>
</comment>
<accession>A0ABT6C5N2</accession>
<dbReference type="EMBL" id="JAROAV010000024">
    <property type="protein sequence ID" value="MDF8264085.1"/>
    <property type="molecule type" value="Genomic_DNA"/>
</dbReference>
<keyword evidence="2" id="KW-0328">Glycosyltransferase</keyword>
<evidence type="ECO:0000313" key="7">
    <source>
        <dbReference type="Proteomes" id="UP001528912"/>
    </source>
</evidence>
<protein>
    <recommendedName>
        <fullName evidence="1">D-inositol 3-phosphate glycosyltransferase</fullName>
    </recommendedName>
</protein>
<name>A0ABT6C5N2_9MICO</name>
<dbReference type="CDD" id="cd03801">
    <property type="entry name" value="GT4_PimA-like"/>
    <property type="match status" value="1"/>
</dbReference>
<reference evidence="6 7" key="1">
    <citation type="submission" date="2023-03" db="EMBL/GenBank/DDBJ databases">
        <title>YIM 133296 draft genome.</title>
        <authorList>
            <person name="Xiong L."/>
        </authorList>
    </citation>
    <scope>NUCLEOTIDE SEQUENCE [LARGE SCALE GENOMIC DNA]</scope>
    <source>
        <strain evidence="6 7">YIM 133296</strain>
    </source>
</reference>
<dbReference type="Pfam" id="PF13439">
    <property type="entry name" value="Glyco_transf_4"/>
    <property type="match status" value="1"/>
</dbReference>
<dbReference type="InterPro" id="IPR050194">
    <property type="entry name" value="Glycosyltransferase_grp1"/>
</dbReference>
<dbReference type="InterPro" id="IPR028098">
    <property type="entry name" value="Glyco_trans_4-like_N"/>
</dbReference>
<dbReference type="PANTHER" id="PTHR45947:SF3">
    <property type="entry name" value="SULFOQUINOVOSYL TRANSFERASE SQD2"/>
    <property type="match status" value="1"/>
</dbReference>
<evidence type="ECO:0000259" key="4">
    <source>
        <dbReference type="Pfam" id="PF00534"/>
    </source>
</evidence>
<sequence>MSRPTGSPSAPAHRRPLRVLYLSWRDRENPEAGGSETFVERTAHVLTQLGHEVTLFTSRFPGAQAETTHDAVKVVRRGNRFSCYAHGIAHIARHRDDYDIVIDVQNGVPFWSPLVAKAPVVNVVHHVHRDQWKVIFGRALGRVGWFLESRIAPKVYRRSRYVTVSQATRSDLGRLGVAADRVDLIYSGNDHPEDLASYADIPRTEHPSICVLGRLVPHKQVEAAIDIVADLSDRYPDLQLAVVGSGYWEARLREHAAARGVGERVAFHGFVDEATKHRLLAQSWLMLMPSHKEGWGLTIVEAGLHATPAVAFAHAGGPSESIQHGRTGLLARDVAEMTHQVEHLLRRTTLRERLGAGARTHARSFDWSVSGTLLSHTLGSVLGHVDRLPQPSASTLTLTPVEDLDGDGAAGEHDELDALLPMVEAVLLTEQVDDVIDPALLQRSS</sequence>
<dbReference type="RefSeq" id="WP_277191687.1">
    <property type="nucleotide sequence ID" value="NZ_JAROAV010000024.1"/>
</dbReference>
<keyword evidence="7" id="KW-1185">Reference proteome</keyword>
<keyword evidence="3" id="KW-0808">Transferase</keyword>
<gene>
    <name evidence="6" type="ORF">P4R38_07525</name>
</gene>
<dbReference type="InterPro" id="IPR001296">
    <property type="entry name" value="Glyco_trans_1"/>
</dbReference>
<feature type="domain" description="Glycosyl transferase family 1" evidence="4">
    <location>
        <begin position="204"/>
        <end position="360"/>
    </location>
</feature>
<evidence type="ECO:0000313" key="6">
    <source>
        <dbReference type="EMBL" id="MDF8264085.1"/>
    </source>
</evidence>
<dbReference type="Pfam" id="PF00534">
    <property type="entry name" value="Glycos_transf_1"/>
    <property type="match status" value="1"/>
</dbReference>
<dbReference type="PANTHER" id="PTHR45947">
    <property type="entry name" value="SULFOQUINOVOSYL TRANSFERASE SQD2"/>
    <property type="match status" value="1"/>
</dbReference>
<dbReference type="Proteomes" id="UP001528912">
    <property type="component" value="Unassembled WGS sequence"/>
</dbReference>
<evidence type="ECO:0000256" key="3">
    <source>
        <dbReference type="ARBA" id="ARBA00022679"/>
    </source>
</evidence>
<evidence type="ECO:0000256" key="2">
    <source>
        <dbReference type="ARBA" id="ARBA00022676"/>
    </source>
</evidence>
<organism evidence="6 7">
    <name type="scientific">Luteipulveratus flavus</name>
    <dbReference type="NCBI Taxonomy" id="3031728"/>
    <lineage>
        <taxon>Bacteria</taxon>
        <taxon>Bacillati</taxon>
        <taxon>Actinomycetota</taxon>
        <taxon>Actinomycetes</taxon>
        <taxon>Micrococcales</taxon>
        <taxon>Dermacoccaceae</taxon>
        <taxon>Luteipulveratus</taxon>
    </lineage>
</organism>
<proteinExistence type="predicted"/>
<dbReference type="SUPFAM" id="SSF53756">
    <property type="entry name" value="UDP-Glycosyltransferase/glycogen phosphorylase"/>
    <property type="match status" value="1"/>
</dbReference>
<feature type="domain" description="Glycosyltransferase subfamily 4-like N-terminal" evidence="5">
    <location>
        <begin position="33"/>
        <end position="190"/>
    </location>
</feature>
<evidence type="ECO:0000259" key="5">
    <source>
        <dbReference type="Pfam" id="PF13439"/>
    </source>
</evidence>
<dbReference type="Gene3D" id="3.40.50.2000">
    <property type="entry name" value="Glycogen Phosphorylase B"/>
    <property type="match status" value="2"/>
</dbReference>